<name>A0A0W0ZJV6_9GAMM</name>
<dbReference type="STRING" id="947033.Lste_2496"/>
<dbReference type="PROSITE" id="PS50851">
    <property type="entry name" value="CHEW"/>
    <property type="match status" value="1"/>
</dbReference>
<evidence type="ECO:0000259" key="1">
    <source>
        <dbReference type="PROSITE" id="PS50851"/>
    </source>
</evidence>
<feature type="domain" description="CheW-like" evidence="1">
    <location>
        <begin position="42"/>
        <end position="183"/>
    </location>
</feature>
<sequence>MMTKEQKQASSLMPQSEAALQILQARAKQLAKQEIDTSKNHGISFIRFRLGQNESYGVAYQYVQEILHNASMERPPFVPHFIAGVLNWRGALITVVDLAKFFHPRQAEHRVQQDNKFVIVIQANNITLGLLANQVEGSETYRPDQLASPLSAANVANPEYILGLHHAVTAIINIETIIPSLNQEIKMRLYKTGESHGN</sequence>
<dbReference type="GO" id="GO:0007165">
    <property type="term" value="P:signal transduction"/>
    <property type="evidence" value="ECO:0007669"/>
    <property type="project" value="InterPro"/>
</dbReference>
<dbReference type="InterPro" id="IPR036061">
    <property type="entry name" value="CheW-like_dom_sf"/>
</dbReference>
<dbReference type="Proteomes" id="UP000054926">
    <property type="component" value="Unassembled WGS sequence"/>
</dbReference>
<accession>A0A0W0ZJV6</accession>
<keyword evidence="3" id="KW-1185">Reference proteome</keyword>
<proteinExistence type="predicted"/>
<dbReference type="SUPFAM" id="SSF50341">
    <property type="entry name" value="CheW-like"/>
    <property type="match status" value="1"/>
</dbReference>
<evidence type="ECO:0000313" key="2">
    <source>
        <dbReference type="EMBL" id="KTD69338.1"/>
    </source>
</evidence>
<dbReference type="Gene3D" id="2.40.50.180">
    <property type="entry name" value="CheA-289, Domain 4"/>
    <property type="match status" value="1"/>
</dbReference>
<organism evidence="2 3">
    <name type="scientific">Legionella steelei</name>
    <dbReference type="NCBI Taxonomy" id="947033"/>
    <lineage>
        <taxon>Bacteria</taxon>
        <taxon>Pseudomonadati</taxon>
        <taxon>Pseudomonadota</taxon>
        <taxon>Gammaproteobacteria</taxon>
        <taxon>Legionellales</taxon>
        <taxon>Legionellaceae</taxon>
        <taxon>Legionella</taxon>
    </lineage>
</organism>
<dbReference type="AlphaFoldDB" id="A0A0W0ZJV6"/>
<dbReference type="GO" id="GO:0005829">
    <property type="term" value="C:cytosol"/>
    <property type="evidence" value="ECO:0007669"/>
    <property type="project" value="TreeGrafter"/>
</dbReference>
<gene>
    <name evidence="2" type="ORF">Lste_2496</name>
</gene>
<dbReference type="PANTHER" id="PTHR22617:SF43">
    <property type="entry name" value="PROTEIN PILI"/>
    <property type="match status" value="1"/>
</dbReference>
<dbReference type="SMART" id="SM00260">
    <property type="entry name" value="CheW"/>
    <property type="match status" value="1"/>
</dbReference>
<dbReference type="GO" id="GO:0006935">
    <property type="term" value="P:chemotaxis"/>
    <property type="evidence" value="ECO:0007669"/>
    <property type="project" value="InterPro"/>
</dbReference>
<dbReference type="RefSeq" id="WP_058511286.1">
    <property type="nucleotide sequence ID" value="NZ_DAIOMV010000005.1"/>
</dbReference>
<dbReference type="Gene3D" id="2.30.30.40">
    <property type="entry name" value="SH3 Domains"/>
    <property type="match status" value="1"/>
</dbReference>
<reference evidence="2 3" key="1">
    <citation type="submission" date="2015-11" db="EMBL/GenBank/DDBJ databases">
        <title>Genomic analysis of 38 Legionella species identifies large and diverse effector repertoires.</title>
        <authorList>
            <person name="Burstein D."/>
            <person name="Amaro F."/>
            <person name="Zusman T."/>
            <person name="Lifshitz Z."/>
            <person name="Cohen O."/>
            <person name="Gilbert J.A."/>
            <person name="Pupko T."/>
            <person name="Shuman H.A."/>
            <person name="Segal G."/>
        </authorList>
    </citation>
    <scope>NUCLEOTIDE SEQUENCE [LARGE SCALE GENOMIC DNA]</scope>
    <source>
        <strain evidence="2 3">IMVS3376</strain>
    </source>
</reference>
<evidence type="ECO:0000313" key="3">
    <source>
        <dbReference type="Proteomes" id="UP000054926"/>
    </source>
</evidence>
<dbReference type="InterPro" id="IPR039315">
    <property type="entry name" value="CheW"/>
</dbReference>
<protein>
    <submittedName>
        <fullName evidence="2">Chemotaxis signal transduction protein (CheW domain)</fullName>
    </submittedName>
</protein>
<dbReference type="EMBL" id="LNYY01000019">
    <property type="protein sequence ID" value="KTD69338.1"/>
    <property type="molecule type" value="Genomic_DNA"/>
</dbReference>
<dbReference type="Pfam" id="PF01584">
    <property type="entry name" value="CheW"/>
    <property type="match status" value="1"/>
</dbReference>
<comment type="caution">
    <text evidence="2">The sequence shown here is derived from an EMBL/GenBank/DDBJ whole genome shotgun (WGS) entry which is preliminary data.</text>
</comment>
<dbReference type="PATRIC" id="fig|947033.5.peg.2650"/>
<dbReference type="OrthoDB" id="9790406at2"/>
<dbReference type="PANTHER" id="PTHR22617">
    <property type="entry name" value="CHEMOTAXIS SENSOR HISTIDINE KINASE-RELATED"/>
    <property type="match status" value="1"/>
</dbReference>
<dbReference type="InterPro" id="IPR002545">
    <property type="entry name" value="CheW-lke_dom"/>
</dbReference>